<evidence type="ECO:0000313" key="1">
    <source>
        <dbReference type="EMBL" id="MDV4189925.1"/>
    </source>
</evidence>
<organism evidence="1 2">
    <name type="scientific">Rhizobium brockwellii</name>
    <dbReference type="NCBI Taxonomy" id="3019932"/>
    <lineage>
        <taxon>Bacteria</taxon>
        <taxon>Pseudomonadati</taxon>
        <taxon>Pseudomonadota</taxon>
        <taxon>Alphaproteobacteria</taxon>
        <taxon>Hyphomicrobiales</taxon>
        <taxon>Rhizobiaceae</taxon>
        <taxon>Rhizobium/Agrobacterium group</taxon>
        <taxon>Rhizobium</taxon>
    </lineage>
</organism>
<accession>A0ABU3YVP7</accession>
<dbReference type="Proteomes" id="UP001187203">
    <property type="component" value="Unassembled WGS sequence"/>
</dbReference>
<comment type="caution">
    <text evidence="1">The sequence shown here is derived from an EMBL/GenBank/DDBJ whole genome shotgun (WGS) entry which is preliminary data.</text>
</comment>
<gene>
    <name evidence="1" type="ORF">R1523_30925</name>
</gene>
<proteinExistence type="predicted"/>
<dbReference type="EMBL" id="JAWJWI010000022">
    <property type="protein sequence ID" value="MDV4189925.1"/>
    <property type="molecule type" value="Genomic_DNA"/>
</dbReference>
<reference evidence="2" key="1">
    <citation type="journal article" date="2023" name="Int. J. Mol. Sci.">
        <title>Genomic and Metabolic Characterization of Plant Growth-Promoting Rhizobacteria Isolated from Nodules of Clovers Grown in Non-Farmed Soil.</title>
        <authorList>
            <person name="Wojcik M."/>
            <person name="Koper P."/>
            <person name="Zebracki K."/>
            <person name="Marczak M."/>
            <person name="Mazur A."/>
        </authorList>
    </citation>
    <scope>NUCLEOTIDE SEQUENCE [LARGE SCALE GENOMIC DNA]</scope>
    <source>
        <strain evidence="2">KB12</strain>
    </source>
</reference>
<dbReference type="RefSeq" id="WP_166471948.1">
    <property type="nucleotide sequence ID" value="NZ_JAWJWH010000023.1"/>
</dbReference>
<sequence>MDQKLFVFWCTGVLICFDQPPVNFDYSKEGRMPRKISIVGNASFGCREAAIIDDCDFVVRFNDCWSVGKGGCRTDVVAATIPAGRQLSMARERSWHEKSAVASASEIWCVRDAMKFMELKTKLDPALDDFCDDYTGELAMFAAETEKVFKVIPRSHHDRIDIDLQSMSSESYVVPSSGLMAIAYVLEEVFGPWRDCRTNRGYHGMVVPSYAKNPPVWWGVKSSSIRKMRLAASSGSERW</sequence>
<protein>
    <submittedName>
        <fullName evidence="1">Urease operon accessory protein</fullName>
    </submittedName>
</protein>
<keyword evidence="2" id="KW-1185">Reference proteome</keyword>
<name>A0ABU3YVP7_9HYPH</name>
<evidence type="ECO:0000313" key="2">
    <source>
        <dbReference type="Proteomes" id="UP001187203"/>
    </source>
</evidence>